<keyword evidence="1" id="KW-0812">Transmembrane</keyword>
<comment type="caution">
    <text evidence="3">The sequence shown here is derived from an EMBL/GenBank/DDBJ whole genome shotgun (WGS) entry which is preliminary data.</text>
</comment>
<sequence length="355" mass="38698">MKKIFFLISVALLAPATIVPRPAYAFDRCSVTTNPKTLYADRPAKFTVSGYKFNPTQDYSIYFVRGGNWYLLKLNARDSSMPLTPKVEGSDLTFSVGGEGNETSVGDKQIKITKANSESEEVCRIDYKVYPSYEGCRVDQTPKQPGVDQQVNFVFSNFSQLTDIAVARFGLFSEISPDKGQIISGGQKGDTYEATAGNFQSDGQYTIVVKARRTDDISAEVLCSREFSVGKTRGDQSTFTYKPGEESPPTSAFEPTWCDSSKTSLQTALGCIPIRDTNQFVGWFLKWALGIAGGVAFLLIIFAGFQIMSSTGNPDKIQGGKELLNAAISGLILIIFSVFLLKLIGVDILGLPGFG</sequence>
<gene>
    <name evidence="3" type="ORF">A2782_03900</name>
</gene>
<feature type="transmembrane region" description="Helical" evidence="1">
    <location>
        <begin position="280"/>
        <end position="302"/>
    </location>
</feature>
<keyword evidence="2" id="KW-0732">Signal</keyword>
<dbReference type="AlphaFoldDB" id="A0A1G1UYD3"/>
<feature type="chain" id="PRO_5009580931" description="Ig-like domain-containing protein" evidence="2">
    <location>
        <begin position="26"/>
        <end position="355"/>
    </location>
</feature>
<feature type="transmembrane region" description="Helical" evidence="1">
    <location>
        <begin position="323"/>
        <end position="345"/>
    </location>
</feature>
<name>A0A1G1UYD3_9BACT</name>
<proteinExistence type="predicted"/>
<evidence type="ECO:0000313" key="3">
    <source>
        <dbReference type="EMBL" id="OGY08128.1"/>
    </source>
</evidence>
<feature type="signal peptide" evidence="2">
    <location>
        <begin position="1"/>
        <end position="25"/>
    </location>
</feature>
<accession>A0A1G1UYD3</accession>
<evidence type="ECO:0000256" key="1">
    <source>
        <dbReference type="SAM" id="Phobius"/>
    </source>
</evidence>
<dbReference type="Pfam" id="PF18895">
    <property type="entry name" value="T4SS_pilin"/>
    <property type="match status" value="1"/>
</dbReference>
<protein>
    <recommendedName>
        <fullName evidence="5">Ig-like domain-containing protein</fullName>
    </recommendedName>
</protein>
<dbReference type="EMBL" id="MHBW01000031">
    <property type="protein sequence ID" value="OGY08128.1"/>
    <property type="molecule type" value="Genomic_DNA"/>
</dbReference>
<keyword evidence="1" id="KW-0472">Membrane</keyword>
<dbReference type="STRING" id="1797513.A2782_03900"/>
<evidence type="ECO:0000313" key="4">
    <source>
        <dbReference type="Proteomes" id="UP000177967"/>
    </source>
</evidence>
<evidence type="ECO:0000256" key="2">
    <source>
        <dbReference type="SAM" id="SignalP"/>
    </source>
</evidence>
<dbReference type="Proteomes" id="UP000177967">
    <property type="component" value="Unassembled WGS sequence"/>
</dbReference>
<evidence type="ECO:0008006" key="5">
    <source>
        <dbReference type="Google" id="ProtNLM"/>
    </source>
</evidence>
<reference evidence="3 4" key="1">
    <citation type="journal article" date="2016" name="Nat. Commun.">
        <title>Thousands of microbial genomes shed light on interconnected biogeochemical processes in an aquifer system.</title>
        <authorList>
            <person name="Anantharaman K."/>
            <person name="Brown C.T."/>
            <person name="Hug L.A."/>
            <person name="Sharon I."/>
            <person name="Castelle C.J."/>
            <person name="Probst A.J."/>
            <person name="Thomas B.C."/>
            <person name="Singh A."/>
            <person name="Wilkins M.J."/>
            <person name="Karaoz U."/>
            <person name="Brodie E.L."/>
            <person name="Williams K.H."/>
            <person name="Hubbard S.S."/>
            <person name="Banfield J.F."/>
        </authorList>
    </citation>
    <scope>NUCLEOTIDE SEQUENCE [LARGE SCALE GENOMIC DNA]</scope>
</reference>
<dbReference type="InterPro" id="IPR043993">
    <property type="entry name" value="T4SS_pilin"/>
</dbReference>
<organism evidence="3 4">
    <name type="scientific">Candidatus Blackburnbacteria bacterium RIFCSPHIGHO2_01_FULL_43_15b</name>
    <dbReference type="NCBI Taxonomy" id="1797513"/>
    <lineage>
        <taxon>Bacteria</taxon>
        <taxon>Candidatus Blackburniibacteriota</taxon>
    </lineage>
</organism>
<keyword evidence="1" id="KW-1133">Transmembrane helix</keyword>